<name>A0A1J1I9E4_9DIPT</name>
<sequence length="60" mass="6882">MRIIGALNSNVDTNSRIYVASLKLTFPVGAFVFHVSTIKVQFYVSCLYRRDHIRKFSSIT</sequence>
<evidence type="ECO:0000313" key="1">
    <source>
        <dbReference type="EMBL" id="CRK96903.1"/>
    </source>
</evidence>
<dbReference type="EMBL" id="CVRI01000045">
    <property type="protein sequence ID" value="CRK96903.1"/>
    <property type="molecule type" value="Genomic_DNA"/>
</dbReference>
<gene>
    <name evidence="1" type="ORF">CLUMA_CG010382</name>
</gene>
<evidence type="ECO:0000313" key="2">
    <source>
        <dbReference type="Proteomes" id="UP000183832"/>
    </source>
</evidence>
<accession>A0A1J1I9E4</accession>
<reference evidence="1 2" key="1">
    <citation type="submission" date="2015-04" db="EMBL/GenBank/DDBJ databases">
        <authorList>
            <person name="Syromyatnikov M.Y."/>
            <person name="Popov V.N."/>
        </authorList>
    </citation>
    <scope>NUCLEOTIDE SEQUENCE [LARGE SCALE GENOMIC DNA]</scope>
</reference>
<keyword evidence="2" id="KW-1185">Reference proteome</keyword>
<dbReference type="Proteomes" id="UP000183832">
    <property type="component" value="Unassembled WGS sequence"/>
</dbReference>
<proteinExistence type="predicted"/>
<dbReference type="AlphaFoldDB" id="A0A1J1I9E4"/>
<organism evidence="1 2">
    <name type="scientific">Clunio marinus</name>
    <dbReference type="NCBI Taxonomy" id="568069"/>
    <lineage>
        <taxon>Eukaryota</taxon>
        <taxon>Metazoa</taxon>
        <taxon>Ecdysozoa</taxon>
        <taxon>Arthropoda</taxon>
        <taxon>Hexapoda</taxon>
        <taxon>Insecta</taxon>
        <taxon>Pterygota</taxon>
        <taxon>Neoptera</taxon>
        <taxon>Endopterygota</taxon>
        <taxon>Diptera</taxon>
        <taxon>Nematocera</taxon>
        <taxon>Chironomoidea</taxon>
        <taxon>Chironomidae</taxon>
        <taxon>Clunio</taxon>
    </lineage>
</organism>
<protein>
    <submittedName>
        <fullName evidence="1">CLUMA_CG010382, isoform A</fullName>
    </submittedName>
</protein>